<keyword evidence="2" id="KW-1185">Reference proteome</keyword>
<protein>
    <submittedName>
        <fullName evidence="1">Uncharacterized protein</fullName>
    </submittedName>
</protein>
<organism evidence="1 2">
    <name type="scientific">Streptomyces longisporus</name>
    <dbReference type="NCBI Taxonomy" id="1948"/>
    <lineage>
        <taxon>Bacteria</taxon>
        <taxon>Bacillati</taxon>
        <taxon>Actinomycetota</taxon>
        <taxon>Actinomycetes</taxon>
        <taxon>Kitasatosporales</taxon>
        <taxon>Streptomycetaceae</taxon>
        <taxon>Streptomyces</taxon>
    </lineage>
</organism>
<dbReference type="Proteomes" id="UP001501777">
    <property type="component" value="Unassembled WGS sequence"/>
</dbReference>
<comment type="caution">
    <text evidence="1">The sequence shown here is derived from an EMBL/GenBank/DDBJ whole genome shotgun (WGS) entry which is preliminary data.</text>
</comment>
<gene>
    <name evidence="1" type="ORF">GCM10010276_48520</name>
</gene>
<dbReference type="RefSeq" id="WP_344402616.1">
    <property type="nucleotide sequence ID" value="NZ_BAAASG010000011.1"/>
</dbReference>
<accession>A0ABN3MEW1</accession>
<dbReference type="EMBL" id="BAAASG010000011">
    <property type="protein sequence ID" value="GAA2500618.1"/>
    <property type="molecule type" value="Genomic_DNA"/>
</dbReference>
<proteinExistence type="predicted"/>
<sequence>MSVREALRSAPMVNDVPGLRLLRVGDGRDFVRTPAELGFLALAHLRATGAVIGPVLYDGPNERLYYAIQTGTSGGWSDLPVRHLSINSWLIAPSLELIDDWFGGWCELPDDETLTDADTLHAALQHPYIGASLEEASR</sequence>
<reference evidence="1 2" key="1">
    <citation type="journal article" date="2019" name="Int. J. Syst. Evol. Microbiol.">
        <title>The Global Catalogue of Microorganisms (GCM) 10K type strain sequencing project: providing services to taxonomists for standard genome sequencing and annotation.</title>
        <authorList>
            <consortium name="The Broad Institute Genomics Platform"/>
            <consortium name="The Broad Institute Genome Sequencing Center for Infectious Disease"/>
            <person name="Wu L."/>
            <person name="Ma J."/>
        </authorList>
    </citation>
    <scope>NUCLEOTIDE SEQUENCE [LARGE SCALE GENOMIC DNA]</scope>
    <source>
        <strain evidence="1 2">JCM 4395</strain>
    </source>
</reference>
<evidence type="ECO:0000313" key="2">
    <source>
        <dbReference type="Proteomes" id="UP001501777"/>
    </source>
</evidence>
<evidence type="ECO:0000313" key="1">
    <source>
        <dbReference type="EMBL" id="GAA2500618.1"/>
    </source>
</evidence>
<name>A0ABN3MEW1_STRLO</name>